<protein>
    <submittedName>
        <fullName evidence="3">Uncharacterized protein</fullName>
    </submittedName>
</protein>
<sequence length="234" mass="26524">MRGNEPAGPVLVEEWWSRQDRLLLSSQPDAAPKGPWARASQPPGEVAAAVRIQAFFRGRLGRLRAQQWRQRVAQERLEEEHRRKTEERKRQAAGRCGALGRAGDVAGGWGGSSQALKAAEEARKQKEQQKELLKEQQLKDFRERVCTVEQMKWHPDKWALQGERCTAVATDVAKHLVAAYESAAYELPAPWSHGRGGGAEDEEEDRECQEFASWVGVSFKGMEEVWKQRRGVKR</sequence>
<dbReference type="EMBL" id="CAXAMN010004002">
    <property type="protein sequence ID" value="CAK9007193.1"/>
    <property type="molecule type" value="Genomic_DNA"/>
</dbReference>
<dbReference type="Proteomes" id="UP001642484">
    <property type="component" value="Unassembled WGS sequence"/>
</dbReference>
<gene>
    <name evidence="3" type="ORF">CCMP2556_LOCUS8733</name>
</gene>
<reference evidence="3 4" key="1">
    <citation type="submission" date="2024-02" db="EMBL/GenBank/DDBJ databases">
        <authorList>
            <person name="Chen Y."/>
            <person name="Shah S."/>
            <person name="Dougan E. K."/>
            <person name="Thang M."/>
            <person name="Chan C."/>
        </authorList>
    </citation>
    <scope>NUCLEOTIDE SEQUENCE [LARGE SCALE GENOMIC DNA]</scope>
</reference>
<keyword evidence="4" id="KW-1185">Reference proteome</keyword>
<dbReference type="PROSITE" id="PS50096">
    <property type="entry name" value="IQ"/>
    <property type="match status" value="1"/>
</dbReference>
<keyword evidence="1" id="KW-0175">Coiled coil</keyword>
<evidence type="ECO:0000256" key="2">
    <source>
        <dbReference type="SAM" id="MobiDB-lite"/>
    </source>
</evidence>
<evidence type="ECO:0000313" key="4">
    <source>
        <dbReference type="Proteomes" id="UP001642484"/>
    </source>
</evidence>
<organism evidence="3 4">
    <name type="scientific">Durusdinium trenchii</name>
    <dbReference type="NCBI Taxonomy" id="1381693"/>
    <lineage>
        <taxon>Eukaryota</taxon>
        <taxon>Sar</taxon>
        <taxon>Alveolata</taxon>
        <taxon>Dinophyceae</taxon>
        <taxon>Suessiales</taxon>
        <taxon>Symbiodiniaceae</taxon>
        <taxon>Durusdinium</taxon>
    </lineage>
</organism>
<evidence type="ECO:0000313" key="3">
    <source>
        <dbReference type="EMBL" id="CAK9007193.1"/>
    </source>
</evidence>
<feature type="compositionally biased region" description="Basic and acidic residues" evidence="2">
    <location>
        <begin position="75"/>
        <end position="90"/>
    </location>
</feature>
<feature type="coiled-coil region" evidence="1">
    <location>
        <begin position="112"/>
        <end position="139"/>
    </location>
</feature>
<proteinExistence type="predicted"/>
<evidence type="ECO:0000256" key="1">
    <source>
        <dbReference type="SAM" id="Coils"/>
    </source>
</evidence>
<accession>A0ABP0IYR4</accession>
<comment type="caution">
    <text evidence="3">The sequence shown here is derived from an EMBL/GenBank/DDBJ whole genome shotgun (WGS) entry which is preliminary data.</text>
</comment>
<feature type="region of interest" description="Disordered" evidence="2">
    <location>
        <begin position="75"/>
        <end position="94"/>
    </location>
</feature>
<name>A0ABP0IYR4_9DINO</name>